<gene>
    <name evidence="1" type="ORF">DPEC_G00178640</name>
</gene>
<reference evidence="1" key="1">
    <citation type="submission" date="2021-05" db="EMBL/GenBank/DDBJ databases">
        <authorList>
            <person name="Pan Q."/>
            <person name="Jouanno E."/>
            <person name="Zahm M."/>
            <person name="Klopp C."/>
            <person name="Cabau C."/>
            <person name="Louis A."/>
            <person name="Berthelot C."/>
            <person name="Parey E."/>
            <person name="Roest Crollius H."/>
            <person name="Montfort J."/>
            <person name="Robinson-Rechavi M."/>
            <person name="Bouchez O."/>
            <person name="Lampietro C."/>
            <person name="Lopez Roques C."/>
            <person name="Donnadieu C."/>
            <person name="Postlethwait J."/>
            <person name="Bobe J."/>
            <person name="Dillon D."/>
            <person name="Chandos A."/>
            <person name="von Hippel F."/>
            <person name="Guiguen Y."/>
        </authorList>
    </citation>
    <scope>NUCLEOTIDE SEQUENCE</scope>
    <source>
        <strain evidence="1">YG-Jan2019</strain>
    </source>
</reference>
<dbReference type="Proteomes" id="UP001157502">
    <property type="component" value="Chromosome 14"/>
</dbReference>
<evidence type="ECO:0000313" key="2">
    <source>
        <dbReference type="Proteomes" id="UP001157502"/>
    </source>
</evidence>
<sequence length="78" mass="8860">MLRSGTVPHRKDDTQRYFRSCTSSACLSKNLNTRREQKPADSPPAEPTVSPPLNLTWTTTIARQREEWLSSLRSSNAQ</sequence>
<proteinExistence type="predicted"/>
<keyword evidence="2" id="KW-1185">Reference proteome</keyword>
<name>A0ACC2GFA1_DALPE</name>
<dbReference type="EMBL" id="CM055741">
    <property type="protein sequence ID" value="KAJ8002319.1"/>
    <property type="molecule type" value="Genomic_DNA"/>
</dbReference>
<evidence type="ECO:0000313" key="1">
    <source>
        <dbReference type="EMBL" id="KAJ8002319.1"/>
    </source>
</evidence>
<accession>A0ACC2GFA1</accession>
<organism evidence="1 2">
    <name type="scientific">Dallia pectoralis</name>
    <name type="common">Alaska blackfish</name>
    <dbReference type="NCBI Taxonomy" id="75939"/>
    <lineage>
        <taxon>Eukaryota</taxon>
        <taxon>Metazoa</taxon>
        <taxon>Chordata</taxon>
        <taxon>Craniata</taxon>
        <taxon>Vertebrata</taxon>
        <taxon>Euteleostomi</taxon>
        <taxon>Actinopterygii</taxon>
        <taxon>Neopterygii</taxon>
        <taxon>Teleostei</taxon>
        <taxon>Protacanthopterygii</taxon>
        <taxon>Esociformes</taxon>
        <taxon>Umbridae</taxon>
        <taxon>Dallia</taxon>
    </lineage>
</organism>
<comment type="caution">
    <text evidence="1">The sequence shown here is derived from an EMBL/GenBank/DDBJ whole genome shotgun (WGS) entry which is preliminary data.</text>
</comment>
<protein>
    <submittedName>
        <fullName evidence="1">Uncharacterized protein</fullName>
    </submittedName>
</protein>